<dbReference type="PANTHER" id="PTHR48312:SF1">
    <property type="entry name" value="SULFOTRANSFERASE"/>
    <property type="match status" value="1"/>
</dbReference>
<proteinExistence type="predicted"/>
<dbReference type="EMBL" id="JAVRRT010000025">
    <property type="protein sequence ID" value="KAK5163441.1"/>
    <property type="molecule type" value="Genomic_DNA"/>
</dbReference>
<comment type="caution">
    <text evidence="1">The sequence shown here is derived from an EMBL/GenBank/DDBJ whole genome shotgun (WGS) entry which is preliminary data.</text>
</comment>
<evidence type="ECO:0008006" key="3">
    <source>
        <dbReference type="Google" id="ProtNLM"/>
    </source>
</evidence>
<sequence length="314" mass="35802">MAVSTPTGNSPLRVVVFDNLRVRSHLFARLFSEHPRFSQIYHPFMMAGFLGPEGVLPKLRHSETRSKELAEDWQPLWVTDTHGSCRRQLEDDVARVEAAGKNIWVNEHSCLAIRQEVALAHLRGHQYTPQDLGPNPTYCPDWLFDTCTPMMVIRHPALSVRSLYDMAIQVQKVRPTDEDFVMCTSLHFCRLLFDLFKSQGRTPIVADGEDVVLRRKGMTDGVCEALGIDPDGVVEQWDPTPLDQRPQHPMIAAFTKTIHESHGIEFPNENNKPVDVETVLDTLVERYGEDLAAELKRHIDLSTPDYQYMKQFAV</sequence>
<protein>
    <recommendedName>
        <fullName evidence="3">Sulfotransferase</fullName>
    </recommendedName>
</protein>
<accession>A0AAV9NX93</accession>
<evidence type="ECO:0000313" key="1">
    <source>
        <dbReference type="EMBL" id="KAK5163441.1"/>
    </source>
</evidence>
<dbReference type="PANTHER" id="PTHR48312">
    <property type="match status" value="1"/>
</dbReference>
<reference evidence="1 2" key="1">
    <citation type="submission" date="2023-08" db="EMBL/GenBank/DDBJ databases">
        <title>Black Yeasts Isolated from many extreme environments.</title>
        <authorList>
            <person name="Coleine C."/>
            <person name="Stajich J.E."/>
            <person name="Selbmann L."/>
        </authorList>
    </citation>
    <scope>NUCLEOTIDE SEQUENCE [LARGE SCALE GENOMIC DNA]</scope>
    <source>
        <strain evidence="1 2">CCFEE 5935</strain>
    </source>
</reference>
<organism evidence="1 2">
    <name type="scientific">Saxophila tyrrhenica</name>
    <dbReference type="NCBI Taxonomy" id="1690608"/>
    <lineage>
        <taxon>Eukaryota</taxon>
        <taxon>Fungi</taxon>
        <taxon>Dikarya</taxon>
        <taxon>Ascomycota</taxon>
        <taxon>Pezizomycotina</taxon>
        <taxon>Dothideomycetes</taxon>
        <taxon>Dothideomycetidae</taxon>
        <taxon>Mycosphaerellales</taxon>
        <taxon>Extremaceae</taxon>
        <taxon>Saxophila</taxon>
    </lineage>
</organism>
<gene>
    <name evidence="1" type="ORF">LTR77_010623</name>
</gene>
<dbReference type="Proteomes" id="UP001337655">
    <property type="component" value="Unassembled WGS sequence"/>
</dbReference>
<dbReference type="RefSeq" id="XP_064653918.1">
    <property type="nucleotide sequence ID" value="XM_064807840.1"/>
</dbReference>
<dbReference type="AlphaFoldDB" id="A0AAV9NX93"/>
<dbReference type="InterPro" id="IPR027417">
    <property type="entry name" value="P-loop_NTPase"/>
</dbReference>
<dbReference type="GeneID" id="89931948"/>
<dbReference type="SUPFAM" id="SSF52540">
    <property type="entry name" value="P-loop containing nucleoside triphosphate hydrolases"/>
    <property type="match status" value="1"/>
</dbReference>
<keyword evidence="2" id="KW-1185">Reference proteome</keyword>
<name>A0AAV9NX93_9PEZI</name>
<evidence type="ECO:0000313" key="2">
    <source>
        <dbReference type="Proteomes" id="UP001337655"/>
    </source>
</evidence>